<evidence type="ECO:0000313" key="2">
    <source>
        <dbReference type="Proteomes" id="UP000820977"/>
    </source>
</evidence>
<dbReference type="RefSeq" id="WP_172344850.1">
    <property type="nucleotide sequence ID" value="NZ_CATJFF010000049.1"/>
</dbReference>
<dbReference type="EMBL" id="JABKKJ010000011">
    <property type="protein sequence ID" value="NPE25383.1"/>
    <property type="molecule type" value="Genomic_DNA"/>
</dbReference>
<dbReference type="Proteomes" id="UP000820977">
    <property type="component" value="Unassembled WGS sequence"/>
</dbReference>
<organism evidence="1 2">
    <name type="scientific">Xylanibacter caecicola</name>
    <dbReference type="NCBI Taxonomy" id="2736294"/>
    <lineage>
        <taxon>Bacteria</taxon>
        <taxon>Pseudomonadati</taxon>
        <taxon>Bacteroidota</taxon>
        <taxon>Bacteroidia</taxon>
        <taxon>Bacteroidales</taxon>
        <taxon>Prevotellaceae</taxon>
        <taxon>Xylanibacter</taxon>
    </lineage>
</organism>
<comment type="caution">
    <text evidence="1">The sequence shown here is derived from an EMBL/GenBank/DDBJ whole genome shotgun (WGS) entry which is preliminary data.</text>
</comment>
<gene>
    <name evidence="1" type="ORF">HPS54_07655</name>
</gene>
<reference evidence="1 2" key="1">
    <citation type="submission" date="2020-05" db="EMBL/GenBank/DDBJ databases">
        <title>Distinct polysaccharide utilization as determinants for interspecies competition between intestinal Prevotella spp.</title>
        <authorList>
            <person name="Galvez E.J.C."/>
            <person name="Iljazovic A."/>
            <person name="Strowig T."/>
        </authorList>
    </citation>
    <scope>NUCLEOTIDE SEQUENCE [LARGE SCALE GENOMIC DNA]</scope>
    <source>
        <strain evidence="1 2">PCHR</strain>
    </source>
</reference>
<accession>A0ABX2B4I3</accession>
<sequence length="66" mass="7949">MRRADRYKNMSLHEENTTEAIVAYPEPTYWLQTYSGCKDTNKSIIKQQIYLFFVEREEIREGDKGR</sequence>
<keyword evidence="2" id="KW-1185">Reference proteome</keyword>
<proteinExistence type="predicted"/>
<name>A0ABX2B4I3_9BACT</name>
<evidence type="ECO:0000313" key="1">
    <source>
        <dbReference type="EMBL" id="NPE25383.1"/>
    </source>
</evidence>
<protein>
    <submittedName>
        <fullName evidence="1">Uncharacterized protein</fullName>
    </submittedName>
</protein>